<proteinExistence type="predicted"/>
<sequence>MVYGKEGYGRSKNILLSECVCGIISLELNGFQYFLRGMETL</sequence>
<evidence type="ECO:0000313" key="1">
    <source>
        <dbReference type="EMBL" id="AAD35095.1"/>
    </source>
</evidence>
<accession>Q9WXL6</accession>
<dbReference type="Proteomes" id="UP000008183">
    <property type="component" value="Chromosome"/>
</dbReference>
<name>Q9WXL6_THEMA</name>
<dbReference type="EMBL" id="AE000512">
    <property type="protein sequence ID" value="AAD35095.1"/>
    <property type="molecule type" value="Genomic_DNA"/>
</dbReference>
<dbReference type="InParanoid" id="Q9WXL6"/>
<dbReference type="AlphaFoldDB" id="Q9WXL6"/>
<evidence type="ECO:0000313" key="2">
    <source>
        <dbReference type="Proteomes" id="UP000008183"/>
    </source>
</evidence>
<dbReference type="PATRIC" id="fig|243274.5.peg.1"/>
<keyword evidence="2" id="KW-1185">Reference proteome</keyword>
<dbReference type="PIR" id="C72429">
    <property type="entry name" value="C72429"/>
</dbReference>
<protein>
    <submittedName>
        <fullName evidence="1">Uncharacterized protein</fullName>
    </submittedName>
</protein>
<gene>
    <name evidence="1" type="ordered locus">TM_0001</name>
</gene>
<organism evidence="1 2">
    <name type="scientific">Thermotoga maritima (strain ATCC 43589 / DSM 3109 / JCM 10099 / NBRC 100826 / MSB8)</name>
    <dbReference type="NCBI Taxonomy" id="243274"/>
    <lineage>
        <taxon>Bacteria</taxon>
        <taxon>Thermotogati</taxon>
        <taxon>Thermotogota</taxon>
        <taxon>Thermotogae</taxon>
        <taxon>Thermotogales</taxon>
        <taxon>Thermotogaceae</taxon>
        <taxon>Thermotoga</taxon>
    </lineage>
</organism>
<reference evidence="1 2" key="1">
    <citation type="journal article" date="1999" name="Nature">
        <title>Evidence for lateral gene transfer between Archaea and Bacteria from genome sequence of Thermotoga maritima.</title>
        <authorList>
            <person name="Nelson K.E."/>
            <person name="Clayton R.A."/>
            <person name="Gill S.R."/>
            <person name="Gwinn M.L."/>
            <person name="Dodson R.J."/>
            <person name="Haft D.H."/>
            <person name="Hickey E.K."/>
            <person name="Peterson J.D."/>
            <person name="Nelson W.C."/>
            <person name="Ketchum K.A."/>
            <person name="McDonald L."/>
            <person name="Utterback T.R."/>
            <person name="Malek J.A."/>
            <person name="Linher K.D."/>
            <person name="Garrett M.M."/>
            <person name="Stewart A.M."/>
            <person name="Cotton M.D."/>
            <person name="Pratt M.S."/>
            <person name="Phillips C.A."/>
            <person name="Richardson D."/>
            <person name="Heidelberg J."/>
            <person name="Sutton G.G."/>
            <person name="Fleischmann R.D."/>
            <person name="White O."/>
            <person name="Salzberg S.L."/>
            <person name="Smith H.O."/>
            <person name="Venter J.C."/>
            <person name="Fraser C.M."/>
        </authorList>
    </citation>
    <scope>NUCLEOTIDE SEQUENCE [LARGE SCALE GENOMIC DNA]</scope>
    <source>
        <strain evidence="2">ATCC 43589 / DSM 3109 / JCM 10099 / NBRC 100826 / MSB8</strain>
    </source>
</reference>
<dbReference type="KEGG" id="tma:TM0001"/>
<dbReference type="EnsemblBacteria" id="AAD35095">
    <property type="protein sequence ID" value="AAD35095"/>
    <property type="gene ID" value="TM_0001"/>
</dbReference>